<gene>
    <name evidence="1" type="ORF">ABH309_04220</name>
</gene>
<reference evidence="1 2" key="1">
    <citation type="submission" date="2024-05" db="EMBL/GenBank/DDBJ databases">
        <authorList>
            <person name="De Oliveira J.P."/>
            <person name="Noriler S.A."/>
            <person name="De Oliveira A.G."/>
            <person name="Sipoli D.S."/>
        </authorList>
    </citation>
    <scope>NUCLEOTIDE SEQUENCE [LARGE SCALE GENOMIC DNA]</scope>
    <source>
        <strain evidence="1 2">LABIM186</strain>
    </source>
</reference>
<dbReference type="RefSeq" id="WP_346195566.1">
    <property type="nucleotide sequence ID" value="NZ_JBDJHV010000024.1"/>
</dbReference>
<sequence length="209" mass="24742">MEKKSRIKKERRAEKLTTHSKLPQRDLLKIIAQADNIFKRLTTPKTLTEPIINFCKAISDLPPFFLECEPEPWSRLGCCDSNVIEYIRLNKKGESTFGYRIWVSGNDYIEAESHAIWKHEMVYRDVSFSPDGEKRILFLPVSSNFSGSFDSVPKKIRHAFSKEHAQTLQDYEKYERQYVNYIEMPRDEAWNKMQTYEQWQASQHMKPIL</sequence>
<keyword evidence="2" id="KW-1185">Reference proteome</keyword>
<comment type="caution">
    <text evidence="1">The sequence shown here is derived from an EMBL/GenBank/DDBJ whole genome shotgun (WGS) entry which is preliminary data.</text>
</comment>
<organism evidence="1 2">
    <name type="scientific">Chromobacterium piscinae</name>
    <dbReference type="NCBI Taxonomy" id="686831"/>
    <lineage>
        <taxon>Bacteria</taxon>
        <taxon>Pseudomonadati</taxon>
        <taxon>Pseudomonadota</taxon>
        <taxon>Betaproteobacteria</taxon>
        <taxon>Neisseriales</taxon>
        <taxon>Chromobacteriaceae</taxon>
        <taxon>Chromobacterium</taxon>
    </lineage>
</organism>
<accession>A0ABV0H2Y6</accession>
<protein>
    <submittedName>
        <fullName evidence="1">Uncharacterized protein</fullName>
    </submittedName>
</protein>
<dbReference type="EMBL" id="JBDQQU010000004">
    <property type="protein sequence ID" value="MEO3953651.1"/>
    <property type="molecule type" value="Genomic_DNA"/>
</dbReference>
<dbReference type="Proteomes" id="UP001438292">
    <property type="component" value="Unassembled WGS sequence"/>
</dbReference>
<evidence type="ECO:0000313" key="2">
    <source>
        <dbReference type="Proteomes" id="UP001438292"/>
    </source>
</evidence>
<name>A0ABV0H2Y6_9NEIS</name>
<evidence type="ECO:0000313" key="1">
    <source>
        <dbReference type="EMBL" id="MEO3953651.1"/>
    </source>
</evidence>
<proteinExistence type="predicted"/>